<dbReference type="Pfam" id="PF00408">
    <property type="entry name" value="PGM_PMM_IV"/>
    <property type="match status" value="1"/>
</dbReference>
<feature type="compositionally biased region" description="Low complexity" evidence="8">
    <location>
        <begin position="567"/>
        <end position="577"/>
    </location>
</feature>
<dbReference type="Gene3D" id="3.30.310.50">
    <property type="entry name" value="Alpha-D-phosphohexomutase, C-terminal domain"/>
    <property type="match status" value="1"/>
</dbReference>
<feature type="domain" description="Alpha-D-phosphohexomutase alpha/beta/alpha" evidence="10">
    <location>
        <begin position="55"/>
        <end position="199"/>
    </location>
</feature>
<feature type="region of interest" description="Disordered" evidence="8">
    <location>
        <begin position="555"/>
        <end position="577"/>
    </location>
</feature>
<evidence type="ECO:0000259" key="9">
    <source>
        <dbReference type="Pfam" id="PF00408"/>
    </source>
</evidence>
<sequence>MTDLDPELLDAVRAWQAGDPDGATRKELADLTAAARTGDAGAAAELADRFSGTLEFGTAGLRGVMEAGPNRMNRAVVIRAAAGLAAFLTERASGRFTPRVVIGYDARHQSQQFARDTAAVMTAAGLEAMLLSSARPTPVLAFAVQSLSAEAGVMVTASHNPPRDNGYKVYLGGRLTEPGERGAQIIPPTDSQIAAHIDAAPPAASVRMAEGWHTLAHTRIEGYTACVAALARPQGDKTISIVYTAMHGVGADVATAALSRAGFDNVTTVAEQNDPDPDFPTLPFPNPEEPGALDAAVATARRAHADLIIANDPDADRCAVAVPTPGGWRTLTGDEVGALIGTYVAGRAALTPGSRFANSIVSSRLLARVAADRGIEHRETLTGFKWIARVPGLVFGYEEAIGYCVDPDHVRDKDGIGAAVLIAQFAAELAASSRSLSDVLDDLARRHGVHVSAPVTIRVDDLDEIGRLLGAFEANPPTQLAGSPVDVTDDLRDGGALPPTPGMRLTTRDDSRLIVRPSGTEPKLKCYLEVVEPVTGDLAAARQRADDRMARLTDDVRKALGQETAESGSGNSRGSRS</sequence>
<dbReference type="Pfam" id="PF02878">
    <property type="entry name" value="PGM_PMM_I"/>
    <property type="match status" value="1"/>
</dbReference>
<dbReference type="CDD" id="cd05799">
    <property type="entry name" value="PGM2"/>
    <property type="match status" value="1"/>
</dbReference>
<evidence type="ECO:0000256" key="6">
    <source>
        <dbReference type="ARBA" id="ARBA00023235"/>
    </source>
</evidence>
<evidence type="ECO:0000313" key="13">
    <source>
        <dbReference type="EMBL" id="NYI67980.1"/>
    </source>
</evidence>
<proteinExistence type="inferred from homology"/>
<dbReference type="AlphaFoldDB" id="A0A7Z0D328"/>
<dbReference type="PROSITE" id="PS00710">
    <property type="entry name" value="PGM_PMM"/>
    <property type="match status" value="1"/>
</dbReference>
<evidence type="ECO:0000256" key="4">
    <source>
        <dbReference type="ARBA" id="ARBA00022723"/>
    </source>
</evidence>
<dbReference type="Proteomes" id="UP000539111">
    <property type="component" value="Unassembled WGS sequence"/>
</dbReference>
<dbReference type="SUPFAM" id="SSF53738">
    <property type="entry name" value="Phosphoglucomutase, first 3 domains"/>
    <property type="match status" value="3"/>
</dbReference>
<evidence type="ECO:0000256" key="1">
    <source>
        <dbReference type="ARBA" id="ARBA00001946"/>
    </source>
</evidence>
<evidence type="ECO:0000259" key="11">
    <source>
        <dbReference type="Pfam" id="PF02879"/>
    </source>
</evidence>
<keyword evidence="4 7" id="KW-0479">Metal-binding</keyword>
<evidence type="ECO:0000259" key="12">
    <source>
        <dbReference type="Pfam" id="PF02880"/>
    </source>
</evidence>
<evidence type="ECO:0000256" key="8">
    <source>
        <dbReference type="SAM" id="MobiDB-lite"/>
    </source>
</evidence>
<dbReference type="InterPro" id="IPR005844">
    <property type="entry name" value="A-D-PHexomutase_a/b/a-I"/>
</dbReference>
<dbReference type="InterPro" id="IPR036900">
    <property type="entry name" value="A-D-PHexomutase_C_sf"/>
</dbReference>
<evidence type="ECO:0000256" key="5">
    <source>
        <dbReference type="ARBA" id="ARBA00022842"/>
    </source>
</evidence>
<protein>
    <submittedName>
        <fullName evidence="13">Phosphomannomutase</fullName>
        <ecNumber evidence="13">5.4.2.8</ecNumber>
    </submittedName>
</protein>
<evidence type="ECO:0000256" key="2">
    <source>
        <dbReference type="ARBA" id="ARBA00010231"/>
    </source>
</evidence>
<feature type="domain" description="Alpha-D-phosphohexomutase alpha/beta/alpha" evidence="12">
    <location>
        <begin position="332"/>
        <end position="444"/>
    </location>
</feature>
<evidence type="ECO:0000256" key="7">
    <source>
        <dbReference type="RuleBase" id="RU004326"/>
    </source>
</evidence>
<comment type="cofactor">
    <cofactor evidence="1">
        <name>Mg(2+)</name>
        <dbReference type="ChEBI" id="CHEBI:18420"/>
    </cofactor>
</comment>
<organism evidence="13 14">
    <name type="scientific">Spelaeicoccus albus</name>
    <dbReference type="NCBI Taxonomy" id="1280376"/>
    <lineage>
        <taxon>Bacteria</taxon>
        <taxon>Bacillati</taxon>
        <taxon>Actinomycetota</taxon>
        <taxon>Actinomycetes</taxon>
        <taxon>Micrococcales</taxon>
        <taxon>Brevibacteriaceae</taxon>
        <taxon>Spelaeicoccus</taxon>
    </lineage>
</organism>
<dbReference type="EC" id="5.4.2.8" evidence="13"/>
<dbReference type="InterPro" id="IPR016066">
    <property type="entry name" value="A-D-PHexomutase_CS"/>
</dbReference>
<keyword evidence="6 13" id="KW-0413">Isomerase</keyword>
<dbReference type="Pfam" id="PF02880">
    <property type="entry name" value="PGM_PMM_III"/>
    <property type="match status" value="1"/>
</dbReference>
<keyword evidence="14" id="KW-1185">Reference proteome</keyword>
<dbReference type="InterPro" id="IPR005845">
    <property type="entry name" value="A-D-PHexomutase_a/b/a-II"/>
</dbReference>
<feature type="domain" description="Alpha-D-phosphohexomutase alpha/beta/alpha" evidence="11">
    <location>
        <begin position="223"/>
        <end position="321"/>
    </location>
</feature>
<dbReference type="SUPFAM" id="SSF55957">
    <property type="entry name" value="Phosphoglucomutase, C-terminal domain"/>
    <property type="match status" value="1"/>
</dbReference>
<dbReference type="GO" id="GO:0008973">
    <property type="term" value="F:phosphopentomutase activity"/>
    <property type="evidence" value="ECO:0007669"/>
    <property type="project" value="TreeGrafter"/>
</dbReference>
<dbReference type="Gene3D" id="3.40.120.10">
    <property type="entry name" value="Alpha-D-Glucose-1,6-Bisphosphate, subunit A, domain 3"/>
    <property type="match status" value="3"/>
</dbReference>
<evidence type="ECO:0000259" key="10">
    <source>
        <dbReference type="Pfam" id="PF02878"/>
    </source>
</evidence>
<dbReference type="GO" id="GO:0006166">
    <property type="term" value="P:purine ribonucleoside salvage"/>
    <property type="evidence" value="ECO:0007669"/>
    <property type="project" value="TreeGrafter"/>
</dbReference>
<dbReference type="PRINTS" id="PR00509">
    <property type="entry name" value="PGMPMM"/>
</dbReference>
<dbReference type="InterPro" id="IPR005841">
    <property type="entry name" value="Alpha-D-phosphohexomutase_SF"/>
</dbReference>
<dbReference type="GO" id="GO:0004615">
    <property type="term" value="F:phosphomannomutase activity"/>
    <property type="evidence" value="ECO:0007669"/>
    <property type="project" value="UniProtKB-EC"/>
</dbReference>
<evidence type="ECO:0000313" key="14">
    <source>
        <dbReference type="Proteomes" id="UP000539111"/>
    </source>
</evidence>
<dbReference type="GO" id="GO:0000287">
    <property type="term" value="F:magnesium ion binding"/>
    <property type="evidence" value="ECO:0007669"/>
    <property type="project" value="InterPro"/>
</dbReference>
<dbReference type="GO" id="GO:0005975">
    <property type="term" value="P:carbohydrate metabolic process"/>
    <property type="evidence" value="ECO:0007669"/>
    <property type="project" value="InterPro"/>
</dbReference>
<keyword evidence="5 7" id="KW-0460">Magnesium</keyword>
<dbReference type="Pfam" id="PF02879">
    <property type="entry name" value="PGM_PMM_II"/>
    <property type="match status" value="1"/>
</dbReference>
<dbReference type="PANTHER" id="PTHR45745:SF1">
    <property type="entry name" value="PHOSPHOGLUCOMUTASE 2B-RELATED"/>
    <property type="match status" value="1"/>
</dbReference>
<comment type="similarity">
    <text evidence="2 7">Belongs to the phosphohexose mutase family.</text>
</comment>
<accession>A0A7Z0D328</accession>
<dbReference type="RefSeq" id="WP_179428361.1">
    <property type="nucleotide sequence ID" value="NZ_JACBZP010000001.1"/>
</dbReference>
<keyword evidence="3" id="KW-0597">Phosphoprotein</keyword>
<feature type="domain" description="Alpha-D-phosphohexomutase C-terminal" evidence="9">
    <location>
        <begin position="507"/>
        <end position="531"/>
    </location>
</feature>
<gene>
    <name evidence="13" type="ORF">BJY26_002286</name>
</gene>
<dbReference type="InterPro" id="IPR016055">
    <property type="entry name" value="A-D-PHexomutase_a/b/a-I/II/III"/>
</dbReference>
<dbReference type="EMBL" id="JACBZP010000001">
    <property type="protein sequence ID" value="NYI67980.1"/>
    <property type="molecule type" value="Genomic_DNA"/>
</dbReference>
<reference evidence="13 14" key="1">
    <citation type="submission" date="2020-07" db="EMBL/GenBank/DDBJ databases">
        <title>Sequencing the genomes of 1000 actinobacteria strains.</title>
        <authorList>
            <person name="Klenk H.-P."/>
        </authorList>
    </citation>
    <scope>NUCLEOTIDE SEQUENCE [LARGE SCALE GENOMIC DNA]</scope>
    <source>
        <strain evidence="13 14">DSM 26341</strain>
    </source>
</reference>
<dbReference type="InterPro" id="IPR005843">
    <property type="entry name" value="A-D-PHexomutase_C"/>
</dbReference>
<comment type="caution">
    <text evidence="13">The sequence shown here is derived from an EMBL/GenBank/DDBJ whole genome shotgun (WGS) entry which is preliminary data.</text>
</comment>
<evidence type="ECO:0000256" key="3">
    <source>
        <dbReference type="ARBA" id="ARBA00022553"/>
    </source>
</evidence>
<dbReference type="InterPro" id="IPR005846">
    <property type="entry name" value="A-D-PHexomutase_a/b/a-III"/>
</dbReference>
<name>A0A7Z0D328_9MICO</name>
<dbReference type="PANTHER" id="PTHR45745">
    <property type="entry name" value="PHOSPHOMANNOMUTASE 45A"/>
    <property type="match status" value="1"/>
</dbReference>